<evidence type="ECO:0000256" key="3">
    <source>
        <dbReference type="ARBA" id="ARBA00022692"/>
    </source>
</evidence>
<accession>A0A067RCL0</accession>
<evidence type="ECO:0000256" key="5">
    <source>
        <dbReference type="ARBA" id="ARBA00023040"/>
    </source>
</evidence>
<dbReference type="PANTHER" id="PTHR45695">
    <property type="entry name" value="LEUCOKININ RECEPTOR-RELATED"/>
    <property type="match status" value="1"/>
</dbReference>
<feature type="transmembrane region" description="Helical" evidence="9">
    <location>
        <begin position="286"/>
        <end position="308"/>
    </location>
</feature>
<keyword evidence="6 9" id="KW-0472">Membrane</keyword>
<evidence type="ECO:0000256" key="7">
    <source>
        <dbReference type="ARBA" id="ARBA00023170"/>
    </source>
</evidence>
<evidence type="ECO:0000256" key="4">
    <source>
        <dbReference type="ARBA" id="ARBA00022989"/>
    </source>
</evidence>
<sequence length="547" mass="63309">MIKRLFSVKKILEMISSVTSRYLLITLHIALRMLSSVNLQGVQDEKSTCNFTSIEDSCPQSDSSITTDELYQEATEISECINRQEHTQITQNEVNMFGSLKCLIRDIQMNTENLTGKFTKLNKIFLNAELEISNHSQKRLQQIKCFYCVIYELNFLLNSYYYLNTLNYEITRKLFNLLVYVQISENVASVMDNNLFEAEAWEDVFIILTNNTFDSNEIRTQVERVTNYKTAEKKMEVSRVKHCGFGSKCLLRPILWILYIIAVTANGLLIFIFIRHCEMRSERNIIILNLAVADILAVLCNAFFQILFICGRTFESVKIYFRIIDLSLEVTTGVCIYSIVVLSVQRYFAVCPTHKCSKCGLARRFNSKLFVCVLWVAGCVPQIIQVTSYISIRAWAMRNLILYCVIPVIAMATFYFMTSWRLRQSVLKMPGEATSQETIRHARVRSSNVLISLIAVFFVSYTPIQLFRFIELWFYGGGYLFDYVDLIAFSMLSLNSCFNPVALYVASGSFRKYFNRYLYYSWKNHEVSPTSSKTSVQNINETCVLHF</sequence>
<organism evidence="11 12">
    <name type="scientific">Zootermopsis nevadensis</name>
    <name type="common">Dampwood termite</name>
    <dbReference type="NCBI Taxonomy" id="136037"/>
    <lineage>
        <taxon>Eukaryota</taxon>
        <taxon>Metazoa</taxon>
        <taxon>Ecdysozoa</taxon>
        <taxon>Arthropoda</taxon>
        <taxon>Hexapoda</taxon>
        <taxon>Insecta</taxon>
        <taxon>Pterygota</taxon>
        <taxon>Neoptera</taxon>
        <taxon>Polyneoptera</taxon>
        <taxon>Dictyoptera</taxon>
        <taxon>Blattodea</taxon>
        <taxon>Blattoidea</taxon>
        <taxon>Termitoidae</taxon>
        <taxon>Termopsidae</taxon>
        <taxon>Zootermopsis</taxon>
    </lineage>
</organism>
<comment type="similarity">
    <text evidence="2">Belongs to the G-protein coupled receptor 1 family.</text>
</comment>
<dbReference type="Pfam" id="PF00001">
    <property type="entry name" value="7tm_1"/>
    <property type="match status" value="1"/>
</dbReference>
<dbReference type="InParanoid" id="A0A067RCL0"/>
<feature type="transmembrane region" description="Helical" evidence="9">
    <location>
        <begin position="449"/>
        <end position="467"/>
    </location>
</feature>
<keyword evidence="5" id="KW-0297">G-protein coupled receptor</keyword>
<dbReference type="eggNOG" id="KOG4219">
    <property type="taxonomic scope" value="Eukaryota"/>
</dbReference>
<keyword evidence="8" id="KW-0807">Transducer</keyword>
<evidence type="ECO:0000256" key="8">
    <source>
        <dbReference type="ARBA" id="ARBA00023224"/>
    </source>
</evidence>
<evidence type="ECO:0000313" key="11">
    <source>
        <dbReference type="EMBL" id="KDR17641.1"/>
    </source>
</evidence>
<keyword evidence="12" id="KW-1185">Reference proteome</keyword>
<feature type="transmembrane region" description="Helical" evidence="9">
    <location>
        <begin position="400"/>
        <end position="420"/>
    </location>
</feature>
<reference evidence="11 12" key="1">
    <citation type="journal article" date="2014" name="Nat. Commun.">
        <title>Molecular traces of alternative social organization in a termite genome.</title>
        <authorList>
            <person name="Terrapon N."/>
            <person name="Li C."/>
            <person name="Robertson H.M."/>
            <person name="Ji L."/>
            <person name="Meng X."/>
            <person name="Booth W."/>
            <person name="Chen Z."/>
            <person name="Childers C.P."/>
            <person name="Glastad K.M."/>
            <person name="Gokhale K."/>
            <person name="Gowin J."/>
            <person name="Gronenberg W."/>
            <person name="Hermansen R.A."/>
            <person name="Hu H."/>
            <person name="Hunt B.G."/>
            <person name="Huylmans A.K."/>
            <person name="Khalil S.M."/>
            <person name="Mitchell R.D."/>
            <person name="Munoz-Torres M.C."/>
            <person name="Mustard J.A."/>
            <person name="Pan H."/>
            <person name="Reese J.T."/>
            <person name="Scharf M.E."/>
            <person name="Sun F."/>
            <person name="Vogel H."/>
            <person name="Xiao J."/>
            <person name="Yang W."/>
            <person name="Yang Z."/>
            <person name="Yang Z."/>
            <person name="Zhou J."/>
            <person name="Zhu J."/>
            <person name="Brent C.S."/>
            <person name="Elsik C.G."/>
            <person name="Goodisman M.A."/>
            <person name="Liberles D.A."/>
            <person name="Roe R.M."/>
            <person name="Vargo E.L."/>
            <person name="Vilcinskas A."/>
            <person name="Wang J."/>
            <person name="Bornberg-Bauer E."/>
            <person name="Korb J."/>
            <person name="Zhang G."/>
            <person name="Liebig J."/>
        </authorList>
    </citation>
    <scope>NUCLEOTIDE SEQUENCE [LARGE SCALE GENOMIC DNA]</scope>
    <source>
        <tissue evidence="11">Whole organism</tissue>
    </source>
</reference>
<dbReference type="GO" id="GO:0004930">
    <property type="term" value="F:G protein-coupled receptor activity"/>
    <property type="evidence" value="ECO:0007669"/>
    <property type="project" value="UniProtKB-KW"/>
</dbReference>
<dbReference type="PRINTS" id="PR00237">
    <property type="entry name" value="GPCRRHODOPSN"/>
</dbReference>
<protein>
    <submittedName>
        <fullName evidence="11">Mu-type opioid receptor</fullName>
    </submittedName>
</protein>
<dbReference type="AlphaFoldDB" id="A0A067RCL0"/>
<feature type="transmembrane region" description="Helical" evidence="9">
    <location>
        <begin position="369"/>
        <end position="388"/>
    </location>
</feature>
<dbReference type="Gene3D" id="1.20.1070.10">
    <property type="entry name" value="Rhodopsin 7-helix transmembrane proteins"/>
    <property type="match status" value="1"/>
</dbReference>
<dbReference type="PANTHER" id="PTHR45695:SF9">
    <property type="entry name" value="LEUCOKININ RECEPTOR"/>
    <property type="match status" value="1"/>
</dbReference>
<dbReference type="CDD" id="cd00637">
    <property type="entry name" value="7tm_classA_rhodopsin-like"/>
    <property type="match status" value="1"/>
</dbReference>
<dbReference type="GO" id="GO:0005886">
    <property type="term" value="C:plasma membrane"/>
    <property type="evidence" value="ECO:0007669"/>
    <property type="project" value="TreeGrafter"/>
</dbReference>
<keyword evidence="4 9" id="KW-1133">Transmembrane helix</keyword>
<dbReference type="SUPFAM" id="SSF81321">
    <property type="entry name" value="Family A G protein-coupled receptor-like"/>
    <property type="match status" value="1"/>
</dbReference>
<feature type="transmembrane region" description="Helical" evidence="9">
    <location>
        <begin position="254"/>
        <end position="274"/>
    </location>
</feature>
<dbReference type="PROSITE" id="PS50262">
    <property type="entry name" value="G_PROTEIN_RECEP_F1_2"/>
    <property type="match status" value="1"/>
</dbReference>
<evidence type="ECO:0000313" key="12">
    <source>
        <dbReference type="Proteomes" id="UP000027135"/>
    </source>
</evidence>
<evidence type="ECO:0000259" key="10">
    <source>
        <dbReference type="PROSITE" id="PS50262"/>
    </source>
</evidence>
<dbReference type="InterPro" id="IPR000276">
    <property type="entry name" value="GPCR_Rhodpsn"/>
</dbReference>
<keyword evidence="7 11" id="KW-0675">Receptor</keyword>
<comment type="subcellular location">
    <subcellularLocation>
        <location evidence="1">Membrane</location>
        <topology evidence="1">Multi-pass membrane protein</topology>
    </subcellularLocation>
</comment>
<name>A0A067RCL0_ZOONE</name>
<keyword evidence="3 9" id="KW-0812">Transmembrane</keyword>
<evidence type="ECO:0000256" key="1">
    <source>
        <dbReference type="ARBA" id="ARBA00004141"/>
    </source>
</evidence>
<dbReference type="EMBL" id="KK852726">
    <property type="protein sequence ID" value="KDR17641.1"/>
    <property type="molecule type" value="Genomic_DNA"/>
</dbReference>
<evidence type="ECO:0000256" key="2">
    <source>
        <dbReference type="ARBA" id="ARBA00010663"/>
    </source>
</evidence>
<dbReference type="Proteomes" id="UP000027135">
    <property type="component" value="Unassembled WGS sequence"/>
</dbReference>
<evidence type="ECO:0000256" key="6">
    <source>
        <dbReference type="ARBA" id="ARBA00023136"/>
    </source>
</evidence>
<feature type="transmembrane region" description="Helical" evidence="9">
    <location>
        <begin position="487"/>
        <end position="506"/>
    </location>
</feature>
<evidence type="ECO:0000256" key="9">
    <source>
        <dbReference type="SAM" id="Phobius"/>
    </source>
</evidence>
<dbReference type="InterPro" id="IPR017452">
    <property type="entry name" value="GPCR_Rhodpsn_7TM"/>
</dbReference>
<dbReference type="OrthoDB" id="8191556at2759"/>
<proteinExistence type="inferred from homology"/>
<gene>
    <name evidence="11" type="ORF">L798_08348</name>
</gene>
<feature type="domain" description="G-protein coupled receptors family 1 profile" evidence="10">
    <location>
        <begin position="265"/>
        <end position="503"/>
    </location>
</feature>
<feature type="transmembrane region" description="Helical" evidence="9">
    <location>
        <begin position="328"/>
        <end position="348"/>
    </location>
</feature>